<dbReference type="EMBL" id="BTSY01000005">
    <property type="protein sequence ID" value="GMT29499.1"/>
    <property type="molecule type" value="Genomic_DNA"/>
</dbReference>
<evidence type="ECO:0000313" key="2">
    <source>
        <dbReference type="Proteomes" id="UP001432322"/>
    </source>
</evidence>
<proteinExistence type="predicted"/>
<dbReference type="Proteomes" id="UP001432322">
    <property type="component" value="Unassembled WGS sequence"/>
</dbReference>
<accession>A0AAV5WI61</accession>
<dbReference type="AlphaFoldDB" id="A0AAV5WI61"/>
<organism evidence="1 2">
    <name type="scientific">Pristionchus fissidentatus</name>
    <dbReference type="NCBI Taxonomy" id="1538716"/>
    <lineage>
        <taxon>Eukaryota</taxon>
        <taxon>Metazoa</taxon>
        <taxon>Ecdysozoa</taxon>
        <taxon>Nematoda</taxon>
        <taxon>Chromadorea</taxon>
        <taxon>Rhabditida</taxon>
        <taxon>Rhabditina</taxon>
        <taxon>Diplogasteromorpha</taxon>
        <taxon>Diplogasteroidea</taxon>
        <taxon>Neodiplogasteridae</taxon>
        <taxon>Pristionchus</taxon>
    </lineage>
</organism>
<gene>
    <name evidence="1" type="ORF">PFISCL1PPCAC_20796</name>
</gene>
<comment type="caution">
    <text evidence="1">The sequence shown here is derived from an EMBL/GenBank/DDBJ whole genome shotgun (WGS) entry which is preliminary data.</text>
</comment>
<evidence type="ECO:0000313" key="1">
    <source>
        <dbReference type="EMBL" id="GMT29499.1"/>
    </source>
</evidence>
<feature type="non-terminal residue" evidence="1">
    <location>
        <position position="153"/>
    </location>
</feature>
<sequence>FLDVDSYRTYSPPQLLTMQPDYSQDIVAFCPAYTAGGPSIDNLFGIYALTAQGQHVFRSFSGPDNKIVSTTVIATDVIDQCSYVSPCGHTVVVAYGERSIHLSEHRPYWEKRAPPCLLSISSPISRCFVHSNHIVVCTDEKIVFLHTWKLLDD</sequence>
<keyword evidence="2" id="KW-1185">Reference proteome</keyword>
<name>A0AAV5WI61_9BILA</name>
<feature type="non-terminal residue" evidence="1">
    <location>
        <position position="1"/>
    </location>
</feature>
<reference evidence="1" key="1">
    <citation type="submission" date="2023-10" db="EMBL/GenBank/DDBJ databases">
        <title>Genome assembly of Pristionchus species.</title>
        <authorList>
            <person name="Yoshida K."/>
            <person name="Sommer R.J."/>
        </authorList>
    </citation>
    <scope>NUCLEOTIDE SEQUENCE</scope>
    <source>
        <strain evidence="1">RS5133</strain>
    </source>
</reference>
<protein>
    <submittedName>
        <fullName evidence="1">Uncharacterized protein</fullName>
    </submittedName>
</protein>